<name>A0A5J6GS73_STRKN</name>
<dbReference type="OrthoDB" id="3456613at2"/>
<proteinExistence type="predicted"/>
<dbReference type="KEGG" id="ska:CP970_09655"/>
<organism evidence="1 2">
    <name type="scientific">Streptomyces kanamyceticus</name>
    <dbReference type="NCBI Taxonomy" id="1967"/>
    <lineage>
        <taxon>Bacteria</taxon>
        <taxon>Bacillati</taxon>
        <taxon>Actinomycetota</taxon>
        <taxon>Actinomycetes</taxon>
        <taxon>Kitasatosporales</taxon>
        <taxon>Streptomycetaceae</taxon>
        <taxon>Streptomyces</taxon>
    </lineage>
</organism>
<evidence type="ECO:0000313" key="1">
    <source>
        <dbReference type="EMBL" id="QEU97234.1"/>
    </source>
</evidence>
<sequence length="398" mass="43489">MTTRTTQAAPTPAAPARRRVLFAPVPIAPTKPLTLSHVKGLLWSDVLHRATGLLHDADQLHSWTVAVANAQTLGFWAHLDRTRPGADYTALDEEAIGHLYVAYQRGAASGHVDAAPDDLTATARRYAAGGLHPASARVYDLWALRHAELGIPDPGLRTHRRPPLALDPLIETLERHGLCVDHRPLRGPAYLDGTAGGVPLRQLVSAEGHPNYLAGLLRELVPLIGAYDSFVLVCDEDSAPDYRLVRYVLRRLGMADVALVSVGRVRTDPTAARALSSRHGGWEGHTAAALAERFLDRVGERVYRLGLRLYFLALLGKGDRVPHRYDLVWRCMARAARLLDTADAGIQAPCGTGPPPYDELLRRTARPHPYVDPYRLTTALLGRDGTAVDPGLLKEVYL</sequence>
<keyword evidence="2" id="KW-1185">Reference proteome</keyword>
<dbReference type="EMBL" id="CP023699">
    <property type="protein sequence ID" value="QEU97234.1"/>
    <property type="molecule type" value="Genomic_DNA"/>
</dbReference>
<gene>
    <name evidence="1" type="ORF">CP970_09655</name>
</gene>
<protein>
    <submittedName>
        <fullName evidence="1">Uncharacterized protein</fullName>
    </submittedName>
</protein>
<evidence type="ECO:0000313" key="2">
    <source>
        <dbReference type="Proteomes" id="UP000325529"/>
    </source>
</evidence>
<dbReference type="AlphaFoldDB" id="A0A5J6GS73"/>
<accession>A0A5J6GS73</accession>
<dbReference type="Proteomes" id="UP000325529">
    <property type="component" value="Chromosome"/>
</dbReference>
<dbReference type="RefSeq" id="WP_063805976.1">
    <property type="nucleotide sequence ID" value="NZ_CP023699.1"/>
</dbReference>
<reference evidence="1 2" key="1">
    <citation type="submission" date="2017-09" db="EMBL/GenBank/DDBJ databases">
        <authorList>
            <person name="Lee N."/>
            <person name="Cho B.-K."/>
        </authorList>
    </citation>
    <scope>NUCLEOTIDE SEQUENCE [LARGE SCALE GENOMIC DNA]</scope>
    <source>
        <strain evidence="1 2">ATCC 12853</strain>
    </source>
</reference>